<keyword evidence="4" id="KW-1185">Reference proteome</keyword>
<feature type="transmembrane region" description="Helical" evidence="1">
    <location>
        <begin position="12"/>
        <end position="31"/>
    </location>
</feature>
<feature type="domain" description="Ice-binding protein C-terminal" evidence="2">
    <location>
        <begin position="13"/>
        <end position="34"/>
    </location>
</feature>
<dbReference type="InterPro" id="IPR013424">
    <property type="entry name" value="Ice-binding_C"/>
</dbReference>
<dbReference type="NCBIfam" id="TIGR02595">
    <property type="entry name" value="PEP_CTERM"/>
    <property type="match status" value="1"/>
</dbReference>
<evidence type="ECO:0000313" key="4">
    <source>
        <dbReference type="Proteomes" id="UP001597375"/>
    </source>
</evidence>
<organism evidence="3 4">
    <name type="scientific">Luteolibacter algae</name>
    <dbReference type="NCBI Taxonomy" id="454151"/>
    <lineage>
        <taxon>Bacteria</taxon>
        <taxon>Pseudomonadati</taxon>
        <taxon>Verrucomicrobiota</taxon>
        <taxon>Verrucomicrobiia</taxon>
        <taxon>Verrucomicrobiales</taxon>
        <taxon>Verrucomicrobiaceae</taxon>
        <taxon>Luteolibacter</taxon>
    </lineage>
</organism>
<dbReference type="Proteomes" id="UP001597375">
    <property type="component" value="Unassembled WGS sequence"/>
</dbReference>
<accession>A0ABW5D6T2</accession>
<comment type="caution">
    <text evidence="3">The sequence shown here is derived from an EMBL/GenBank/DDBJ whole genome shotgun (WGS) entry which is preliminary data.</text>
</comment>
<keyword evidence="1" id="KW-0472">Membrane</keyword>
<name>A0ABW5D6T2_9BACT</name>
<keyword evidence="1" id="KW-0812">Transmembrane</keyword>
<keyword evidence="1" id="KW-1133">Transmembrane helix</keyword>
<dbReference type="RefSeq" id="WP_386820101.1">
    <property type="nucleotide sequence ID" value="NZ_JBHUIT010000016.1"/>
</dbReference>
<sequence length="35" mass="3894">MDNFTVRDTAFVVPEPSSLALLGLGTCGLMIRRRR</sequence>
<evidence type="ECO:0000259" key="2">
    <source>
        <dbReference type="Pfam" id="PF07589"/>
    </source>
</evidence>
<proteinExistence type="predicted"/>
<dbReference type="EMBL" id="JBHUIT010000016">
    <property type="protein sequence ID" value="MFD2256813.1"/>
    <property type="molecule type" value="Genomic_DNA"/>
</dbReference>
<evidence type="ECO:0000256" key="1">
    <source>
        <dbReference type="SAM" id="Phobius"/>
    </source>
</evidence>
<gene>
    <name evidence="3" type="ORF">ACFSSA_09010</name>
</gene>
<evidence type="ECO:0000313" key="3">
    <source>
        <dbReference type="EMBL" id="MFD2256813.1"/>
    </source>
</evidence>
<reference evidence="4" key="1">
    <citation type="journal article" date="2019" name="Int. J. Syst. Evol. Microbiol.">
        <title>The Global Catalogue of Microorganisms (GCM) 10K type strain sequencing project: providing services to taxonomists for standard genome sequencing and annotation.</title>
        <authorList>
            <consortium name="The Broad Institute Genomics Platform"/>
            <consortium name="The Broad Institute Genome Sequencing Center for Infectious Disease"/>
            <person name="Wu L."/>
            <person name="Ma J."/>
        </authorList>
    </citation>
    <scope>NUCLEOTIDE SEQUENCE [LARGE SCALE GENOMIC DNA]</scope>
    <source>
        <strain evidence="4">CGMCC 4.7106</strain>
    </source>
</reference>
<protein>
    <submittedName>
        <fullName evidence="3">PEP-CTERM sorting domain-containing protein</fullName>
    </submittedName>
</protein>
<dbReference type="Pfam" id="PF07589">
    <property type="entry name" value="PEP-CTERM"/>
    <property type="match status" value="1"/>
</dbReference>